<dbReference type="SUPFAM" id="SSF51120">
    <property type="entry name" value="beta-Roll"/>
    <property type="match status" value="1"/>
</dbReference>
<evidence type="ECO:0000256" key="2">
    <source>
        <dbReference type="ARBA" id="ARBA00022525"/>
    </source>
</evidence>
<dbReference type="Pfam" id="PF00353">
    <property type="entry name" value="HemolysinCabind"/>
    <property type="match status" value="2"/>
</dbReference>
<dbReference type="PANTHER" id="PTHR38340">
    <property type="entry name" value="S-LAYER PROTEIN"/>
    <property type="match status" value="1"/>
</dbReference>
<dbReference type="PRINTS" id="PR00313">
    <property type="entry name" value="CABNDNGRPT"/>
</dbReference>
<evidence type="ECO:0000313" key="5">
    <source>
        <dbReference type="Proteomes" id="UP000054498"/>
    </source>
</evidence>
<gene>
    <name evidence="4" type="ORF">MNEG_4814</name>
</gene>
<protein>
    <submittedName>
        <fullName evidence="4">Uncharacterized protein</fullName>
    </submittedName>
</protein>
<proteinExistence type="predicted"/>
<accession>A0A0D2MJL2</accession>
<evidence type="ECO:0000313" key="4">
    <source>
        <dbReference type="EMBL" id="KIZ03150.1"/>
    </source>
</evidence>
<feature type="region of interest" description="Disordered" evidence="3">
    <location>
        <begin position="95"/>
        <end position="114"/>
    </location>
</feature>
<reference evidence="4 5" key="1">
    <citation type="journal article" date="2013" name="BMC Genomics">
        <title>Reconstruction of the lipid metabolism for the microalga Monoraphidium neglectum from its genome sequence reveals characteristics suitable for biofuel production.</title>
        <authorList>
            <person name="Bogen C."/>
            <person name="Al-Dilaimi A."/>
            <person name="Albersmeier A."/>
            <person name="Wichmann J."/>
            <person name="Grundmann M."/>
            <person name="Rupp O."/>
            <person name="Lauersen K.J."/>
            <person name="Blifernez-Klassen O."/>
            <person name="Kalinowski J."/>
            <person name="Goesmann A."/>
            <person name="Mussgnug J.H."/>
            <person name="Kruse O."/>
        </authorList>
    </citation>
    <scope>NUCLEOTIDE SEQUENCE [LARGE SCALE GENOMIC DNA]</scope>
    <source>
        <strain evidence="4 5">SAG 48.87</strain>
    </source>
</reference>
<dbReference type="GO" id="GO:0005509">
    <property type="term" value="F:calcium ion binding"/>
    <property type="evidence" value="ECO:0007669"/>
    <property type="project" value="InterPro"/>
</dbReference>
<sequence length="224" mass="22600">MAGGDGNDRYVVDNVGDVVVEAAGAGTDEVALVAAATYTLPDNVEGLLGSAGADVLTGNAINNKINGRAGDDTISGAGGNDWLLGGLGNDILNGGDGDDAAEGNGGSDTISLGPGNDVFMYRRRDGQDASIDGGEGSGDTLCLEGKPSTYTVWINGAKNPDRNRAVVPIAGSKVDVFVGGRVPRANKAKGIATTDPATGYMKIIGFEFIRFVGMRDTGSGALVC</sequence>
<dbReference type="InterPro" id="IPR050557">
    <property type="entry name" value="RTX_toxin/Mannuronan_C5-epim"/>
</dbReference>
<dbReference type="EMBL" id="KK100905">
    <property type="protein sequence ID" value="KIZ03150.1"/>
    <property type="molecule type" value="Genomic_DNA"/>
</dbReference>
<keyword evidence="2" id="KW-0964">Secreted</keyword>
<evidence type="ECO:0000256" key="3">
    <source>
        <dbReference type="SAM" id="MobiDB-lite"/>
    </source>
</evidence>
<dbReference type="InterPro" id="IPR001343">
    <property type="entry name" value="Hemolysn_Ca-bd"/>
</dbReference>
<dbReference type="AlphaFoldDB" id="A0A0D2MJL2"/>
<keyword evidence="5" id="KW-1185">Reference proteome</keyword>
<dbReference type="InterPro" id="IPR018511">
    <property type="entry name" value="Hemolysin-typ_Ca-bd_CS"/>
</dbReference>
<organism evidence="4 5">
    <name type="scientific">Monoraphidium neglectum</name>
    <dbReference type="NCBI Taxonomy" id="145388"/>
    <lineage>
        <taxon>Eukaryota</taxon>
        <taxon>Viridiplantae</taxon>
        <taxon>Chlorophyta</taxon>
        <taxon>core chlorophytes</taxon>
        <taxon>Chlorophyceae</taxon>
        <taxon>CS clade</taxon>
        <taxon>Sphaeropleales</taxon>
        <taxon>Selenastraceae</taxon>
        <taxon>Monoraphidium</taxon>
    </lineage>
</organism>
<comment type="subcellular location">
    <subcellularLocation>
        <location evidence="1">Secreted</location>
    </subcellularLocation>
</comment>
<dbReference type="InterPro" id="IPR011049">
    <property type="entry name" value="Serralysin-like_metalloprot_C"/>
</dbReference>
<dbReference type="GO" id="GO:0005576">
    <property type="term" value="C:extracellular region"/>
    <property type="evidence" value="ECO:0007669"/>
    <property type="project" value="UniProtKB-SubCell"/>
</dbReference>
<dbReference type="PANTHER" id="PTHR38340:SF1">
    <property type="entry name" value="S-LAYER PROTEIN"/>
    <property type="match status" value="1"/>
</dbReference>
<dbReference type="PROSITE" id="PS00330">
    <property type="entry name" value="HEMOLYSIN_CALCIUM"/>
    <property type="match status" value="1"/>
</dbReference>
<dbReference type="GeneID" id="25737691"/>
<dbReference type="Proteomes" id="UP000054498">
    <property type="component" value="Unassembled WGS sequence"/>
</dbReference>
<dbReference type="Gene3D" id="2.150.10.10">
    <property type="entry name" value="Serralysin-like metalloprotease, C-terminal"/>
    <property type="match status" value="1"/>
</dbReference>
<dbReference type="RefSeq" id="XP_013902169.1">
    <property type="nucleotide sequence ID" value="XM_014046715.1"/>
</dbReference>
<dbReference type="KEGG" id="mng:MNEG_4814"/>
<name>A0A0D2MJL2_9CHLO</name>
<evidence type="ECO:0000256" key="1">
    <source>
        <dbReference type="ARBA" id="ARBA00004613"/>
    </source>
</evidence>